<dbReference type="GO" id="GO:0050136">
    <property type="term" value="F:NADH dehydrogenase (quinone) (non-electrogenic) activity"/>
    <property type="evidence" value="ECO:0007669"/>
    <property type="project" value="UniProtKB-EC"/>
</dbReference>
<keyword evidence="5 8" id="KW-0874">Quinone</keyword>
<feature type="transmembrane region" description="Helical" evidence="8">
    <location>
        <begin position="6"/>
        <end position="23"/>
    </location>
</feature>
<keyword evidence="4 8" id="KW-0812">Transmembrane</keyword>
<keyword evidence="7 8" id="KW-0472">Membrane</keyword>
<keyword evidence="6 8" id="KW-1133">Transmembrane helix</keyword>
<keyword evidence="8" id="KW-0520">NAD</keyword>
<comment type="function">
    <text evidence="8">NDH-1 shuttles electrons from NADH, via FMN and iron-sulfur (Fe-S) centers, to quinones in the respiratory chain. The immediate electron acceptor for the enzyme in this species is believed to be ubiquinone. Couples the redox reaction to proton translocation (for every two electrons transferred, four hydrogen ions are translocated across the cytoplasmic membrane), and thus conserves the redox energy in a proton gradient.</text>
</comment>
<comment type="similarity">
    <text evidence="2 8">Belongs to the complex I subunit 4L family.</text>
</comment>
<dbReference type="Proteomes" id="UP000197068">
    <property type="component" value="Unassembled WGS sequence"/>
</dbReference>
<keyword evidence="3 8" id="KW-0813">Transport</keyword>
<organism evidence="9 10">
    <name type="scientific">Colwellia marinimaniae</name>
    <dbReference type="NCBI Taxonomy" id="1513592"/>
    <lineage>
        <taxon>Bacteria</taxon>
        <taxon>Pseudomonadati</taxon>
        <taxon>Pseudomonadota</taxon>
        <taxon>Gammaproteobacteria</taxon>
        <taxon>Alteromonadales</taxon>
        <taxon>Colwelliaceae</taxon>
        <taxon>Colwellia</taxon>
    </lineage>
</organism>
<evidence type="ECO:0000256" key="4">
    <source>
        <dbReference type="ARBA" id="ARBA00022692"/>
    </source>
</evidence>
<dbReference type="InterPro" id="IPR001133">
    <property type="entry name" value="NADH_UbQ_OxRdtase_chain4L/K"/>
</dbReference>
<dbReference type="InterPro" id="IPR039428">
    <property type="entry name" value="NUOK/Mnh_C1-like"/>
</dbReference>
<dbReference type="PANTHER" id="PTHR11434">
    <property type="entry name" value="NADH-UBIQUINONE OXIDOREDUCTASE SUBUNIT ND4L"/>
    <property type="match status" value="1"/>
</dbReference>
<evidence type="ECO:0000256" key="8">
    <source>
        <dbReference type="HAMAP-Rule" id="MF_01456"/>
    </source>
</evidence>
<gene>
    <name evidence="8 9" type="primary">nuoK</name>
    <name evidence="9" type="ORF">MTCD1_02562</name>
</gene>
<keyword evidence="8" id="KW-1003">Cell membrane</keyword>
<feature type="transmembrane region" description="Helical" evidence="8">
    <location>
        <begin position="30"/>
        <end position="52"/>
    </location>
</feature>
<sequence>MIPISWVFMLSLSLFVIGLFGVLARRNLLFILISLELMLNAVVILFIAASRYHSASIANSDGQIMYLLILTLAASEIAVGLSLVVHMYRQHHHLDIDKLNKLRD</sequence>
<dbReference type="NCBIfam" id="NF004320">
    <property type="entry name" value="PRK05715.1-2"/>
    <property type="match status" value="1"/>
</dbReference>
<evidence type="ECO:0000256" key="3">
    <source>
        <dbReference type="ARBA" id="ARBA00022448"/>
    </source>
</evidence>
<dbReference type="Gene3D" id="1.10.287.3510">
    <property type="match status" value="1"/>
</dbReference>
<feature type="transmembrane region" description="Helical" evidence="8">
    <location>
        <begin position="64"/>
        <end position="88"/>
    </location>
</feature>
<dbReference type="RefSeq" id="WP_057181291.1">
    <property type="nucleotide sequence ID" value="NZ_BDQM01000022.1"/>
</dbReference>
<dbReference type="HAMAP" id="MF_01456">
    <property type="entry name" value="NDH1_NuoK"/>
    <property type="match status" value="1"/>
</dbReference>
<protein>
    <recommendedName>
        <fullName evidence="8">NADH-quinone oxidoreductase subunit K</fullName>
        <ecNumber evidence="8">7.1.1.-</ecNumber>
    </recommendedName>
    <alternativeName>
        <fullName evidence="8">NADH dehydrogenase I subunit K</fullName>
    </alternativeName>
    <alternativeName>
        <fullName evidence="8">NDH-1 subunit K</fullName>
    </alternativeName>
</protein>
<proteinExistence type="inferred from homology"/>
<comment type="caution">
    <text evidence="9">The sequence shown here is derived from an EMBL/GenBank/DDBJ whole genome shotgun (WGS) entry which is preliminary data.</text>
</comment>
<dbReference type="EMBL" id="BDQM01000022">
    <property type="protein sequence ID" value="GAW96939.1"/>
    <property type="molecule type" value="Genomic_DNA"/>
</dbReference>
<dbReference type="PANTHER" id="PTHR11434:SF16">
    <property type="entry name" value="NADH-UBIQUINONE OXIDOREDUCTASE CHAIN 4L"/>
    <property type="match status" value="1"/>
</dbReference>
<comment type="subunit">
    <text evidence="8">NDH-1 is composed of 14 different subunits. Subunits NuoA, H, J, K, L, M, N constitute the membrane sector of the complex.</text>
</comment>
<evidence type="ECO:0000313" key="10">
    <source>
        <dbReference type="Proteomes" id="UP000197068"/>
    </source>
</evidence>
<evidence type="ECO:0000256" key="5">
    <source>
        <dbReference type="ARBA" id="ARBA00022719"/>
    </source>
</evidence>
<evidence type="ECO:0000256" key="6">
    <source>
        <dbReference type="ARBA" id="ARBA00022989"/>
    </source>
</evidence>
<keyword evidence="8" id="KW-1278">Translocase</keyword>
<comment type="catalytic activity">
    <reaction evidence="8">
        <text>a quinone + NADH + 5 H(+)(in) = a quinol + NAD(+) + 4 H(+)(out)</text>
        <dbReference type="Rhea" id="RHEA:57888"/>
        <dbReference type="ChEBI" id="CHEBI:15378"/>
        <dbReference type="ChEBI" id="CHEBI:24646"/>
        <dbReference type="ChEBI" id="CHEBI:57540"/>
        <dbReference type="ChEBI" id="CHEBI:57945"/>
        <dbReference type="ChEBI" id="CHEBI:132124"/>
    </reaction>
</comment>
<name>A0ABQ0MX48_9GAMM</name>
<comment type="subcellular location">
    <subcellularLocation>
        <location evidence="8">Cell membrane</location>
        <topology evidence="8">Multi-pass membrane protein</topology>
    </subcellularLocation>
    <subcellularLocation>
        <location evidence="1">Membrane</location>
        <topology evidence="1">Multi-pass membrane protein</topology>
    </subcellularLocation>
</comment>
<evidence type="ECO:0000313" key="9">
    <source>
        <dbReference type="EMBL" id="GAW96939.1"/>
    </source>
</evidence>
<dbReference type="Pfam" id="PF00420">
    <property type="entry name" value="Oxidored_q2"/>
    <property type="match status" value="1"/>
</dbReference>
<reference evidence="9 10" key="1">
    <citation type="submission" date="2017-06" db="EMBL/GenBank/DDBJ databases">
        <title>Whole Genome Sequences of Colwellia marinimaniae MTCD1.</title>
        <authorList>
            <person name="Kusumoto H."/>
            <person name="Inoue M."/>
            <person name="Tanikawa K."/>
            <person name="Maeji H."/>
            <person name="Cameron J.H."/>
            <person name="Bartlett D.H."/>
        </authorList>
    </citation>
    <scope>NUCLEOTIDE SEQUENCE [LARGE SCALE GENOMIC DNA]</scope>
    <source>
        <strain evidence="9 10">MTCD1</strain>
    </source>
</reference>
<accession>A0ABQ0MX48</accession>
<keyword evidence="8" id="KW-0830">Ubiquinone</keyword>
<dbReference type="EC" id="7.1.1.-" evidence="8"/>
<keyword evidence="9" id="KW-0560">Oxidoreductase</keyword>
<keyword evidence="10" id="KW-1185">Reference proteome</keyword>
<evidence type="ECO:0000256" key="7">
    <source>
        <dbReference type="ARBA" id="ARBA00023136"/>
    </source>
</evidence>
<evidence type="ECO:0000256" key="1">
    <source>
        <dbReference type="ARBA" id="ARBA00004141"/>
    </source>
</evidence>
<evidence type="ECO:0000256" key="2">
    <source>
        <dbReference type="ARBA" id="ARBA00010519"/>
    </source>
</evidence>